<evidence type="ECO:0000313" key="1">
    <source>
        <dbReference type="EMBL" id="KGJ64920.1"/>
    </source>
</evidence>
<dbReference type="Proteomes" id="UP000024900">
    <property type="component" value="Unassembled WGS sequence"/>
</dbReference>
<reference evidence="1 2" key="1">
    <citation type="journal article" date="2014" name="BMC Genomics">
        <title>Comparative genomics of Bradyrhizobium japonicum CPAC 15 and Bradyrhizobium diazoefficiens CPAC 7: elite model strains for understanding symbiotic performance with soybean.</title>
        <authorList>
            <person name="Siqueira A.F."/>
            <person name="Ormeno-Orrillo E."/>
            <person name="Souza R.C."/>
            <person name="Rodrigues E.P."/>
            <person name="Almeida L.G."/>
            <person name="Barcellos F.G."/>
            <person name="Batista J.S."/>
            <person name="Nakatami A.S."/>
            <person name="Martinez-Romero E."/>
            <person name="Vasconcelos A.T."/>
            <person name="Hungria M."/>
        </authorList>
    </citation>
    <scope>NUCLEOTIDE SEQUENCE [LARGE SCALE GENOMIC DNA]</scope>
    <source>
        <strain evidence="1 2">SEMIA 5080</strain>
    </source>
</reference>
<gene>
    <name evidence="1" type="ORF">BJA5080_01562</name>
</gene>
<evidence type="ECO:0000313" key="2">
    <source>
        <dbReference type="Proteomes" id="UP000024900"/>
    </source>
</evidence>
<organism evidence="1 2">
    <name type="scientific">Bradyrhizobium diazoefficiens SEMIA 5080</name>
    <dbReference type="NCBI Taxonomy" id="754504"/>
    <lineage>
        <taxon>Bacteria</taxon>
        <taxon>Pseudomonadati</taxon>
        <taxon>Pseudomonadota</taxon>
        <taxon>Alphaproteobacteria</taxon>
        <taxon>Hyphomicrobiales</taxon>
        <taxon>Nitrobacteraceae</taxon>
        <taxon>Bradyrhizobium</taxon>
    </lineage>
</organism>
<dbReference type="EMBL" id="ADOU02000007">
    <property type="protein sequence ID" value="KGJ64920.1"/>
    <property type="molecule type" value="Genomic_DNA"/>
</dbReference>
<accession>A0A837C6R1</accession>
<name>A0A837C6R1_9BRAD</name>
<comment type="caution">
    <text evidence="1">The sequence shown here is derived from an EMBL/GenBank/DDBJ whole genome shotgun (WGS) entry which is preliminary data.</text>
</comment>
<sequence>MIQSQSFSFHDEAFHRIRFSSFHCLNIAGGQRLSFEVSSTSGLATMRKGVARRRCWRVASLIRSTYSGLLAIRRVLAKSSRRRSVGAGD</sequence>
<dbReference type="AlphaFoldDB" id="A0A837C6R1"/>
<proteinExistence type="predicted"/>
<protein>
    <submittedName>
        <fullName evidence="1">Uncharacterized protein</fullName>
    </submittedName>
</protein>